<proteinExistence type="predicted"/>
<accession>A0A3P7MM05</accession>
<gene>
    <name evidence="2" type="ORF">NOO_LOCUS11898</name>
</gene>
<feature type="domain" description="Integrase zinc-binding" evidence="1">
    <location>
        <begin position="294"/>
        <end position="347"/>
    </location>
</feature>
<dbReference type="GO" id="GO:0003676">
    <property type="term" value="F:nucleic acid binding"/>
    <property type="evidence" value="ECO:0007669"/>
    <property type="project" value="InterPro"/>
</dbReference>
<feature type="non-terminal residue" evidence="2">
    <location>
        <position position="545"/>
    </location>
</feature>
<dbReference type="PANTHER" id="PTHR47331">
    <property type="entry name" value="PHD-TYPE DOMAIN-CONTAINING PROTEIN"/>
    <property type="match status" value="1"/>
</dbReference>
<protein>
    <recommendedName>
        <fullName evidence="1">Integrase zinc-binding domain-containing protein</fullName>
    </recommendedName>
</protein>
<dbReference type="InterPro" id="IPR036397">
    <property type="entry name" value="RNaseH_sf"/>
</dbReference>
<dbReference type="OrthoDB" id="5863021at2759"/>
<organism evidence="2 3">
    <name type="scientific">Onchocerca ochengi</name>
    <name type="common">Filarial nematode worm</name>
    <dbReference type="NCBI Taxonomy" id="42157"/>
    <lineage>
        <taxon>Eukaryota</taxon>
        <taxon>Metazoa</taxon>
        <taxon>Ecdysozoa</taxon>
        <taxon>Nematoda</taxon>
        <taxon>Chromadorea</taxon>
        <taxon>Rhabditida</taxon>
        <taxon>Spirurina</taxon>
        <taxon>Spiruromorpha</taxon>
        <taxon>Filarioidea</taxon>
        <taxon>Onchocercidae</taxon>
        <taxon>Onchocerca</taxon>
    </lineage>
</organism>
<dbReference type="Gene3D" id="3.30.420.10">
    <property type="entry name" value="Ribonuclease H-like superfamily/Ribonuclease H"/>
    <property type="match status" value="1"/>
</dbReference>
<dbReference type="AlphaFoldDB" id="A0A3P7MM05"/>
<dbReference type="Pfam" id="PF17921">
    <property type="entry name" value="Integrase_H2C2"/>
    <property type="match status" value="1"/>
</dbReference>
<dbReference type="InterPro" id="IPR008042">
    <property type="entry name" value="Retrotrans_Pao"/>
</dbReference>
<keyword evidence="3" id="KW-1185">Reference proteome</keyword>
<dbReference type="EMBL" id="UYRW01009071">
    <property type="protein sequence ID" value="VDM97421.1"/>
    <property type="molecule type" value="Genomic_DNA"/>
</dbReference>
<evidence type="ECO:0000259" key="1">
    <source>
        <dbReference type="Pfam" id="PF17921"/>
    </source>
</evidence>
<name>A0A3P7MM05_ONCOC</name>
<evidence type="ECO:0000313" key="2">
    <source>
        <dbReference type="EMBL" id="VDM97421.1"/>
    </source>
</evidence>
<reference evidence="2 3" key="1">
    <citation type="submission" date="2018-08" db="EMBL/GenBank/DDBJ databases">
        <authorList>
            <person name="Laetsch R D."/>
            <person name="Stevens L."/>
            <person name="Kumar S."/>
            <person name="Blaxter L. M."/>
        </authorList>
    </citation>
    <scope>NUCLEOTIDE SEQUENCE [LARGE SCALE GENOMIC DNA]</scope>
</reference>
<dbReference type="Pfam" id="PF05380">
    <property type="entry name" value="Peptidase_A17"/>
    <property type="match status" value="1"/>
</dbReference>
<dbReference type="Proteomes" id="UP000271087">
    <property type="component" value="Unassembled WGS sequence"/>
</dbReference>
<dbReference type="SUPFAM" id="SSF53098">
    <property type="entry name" value="Ribonuclease H-like"/>
    <property type="match status" value="1"/>
</dbReference>
<evidence type="ECO:0000313" key="3">
    <source>
        <dbReference type="Proteomes" id="UP000271087"/>
    </source>
</evidence>
<dbReference type="Gene3D" id="1.10.340.70">
    <property type="match status" value="1"/>
</dbReference>
<dbReference type="InterPro" id="IPR012337">
    <property type="entry name" value="RNaseH-like_sf"/>
</dbReference>
<sequence length="545" mass="63936">MCRKTDSFTIYYNISIFFLKKIHLLYAKSRIAPIKEISIPKLELLSILIGVRAGQFVLNQLWCREKDITVWSDAKCALFWVKNESKLLPRFVQKRAEEIRNSHFKLRYLPSSQNPADMAMRGISPTKLHYNKLWWNGPYWLVKDPSQWPNGEFNYNAEDEITQVVMSNLAKAIVHNYEEDKIQFIEAHRFSKWAKVIRVTVWILRFIKRTCKNAISWLKSLSTSGSNMLKDDCNLAEWLLIRQTQSQNLTSEEIEKWNLFQHKKDKLWRSNSRLEHSELDNESKYPIYLPNKSDITKLIILQQHDILYHAGIAHTLSSIWRRFWIPKGRAAIKRTISSCMACKRWKAKPFKLPPMPSLPESRVRRSRTFEQIGLDYLGPLSIKSPTGVIKRWIALFTCFTTRAVHLELVEDLSAENFLHIMRRFIARRGYPKLILSDNASEFQQVHTRAHLEFQEFRIPAVKYHTFTSSISNCNDTDHCMVKLEETFDPNNGSLIDKFDFERINSELELLARNQAAVNAIPYRPKDDSLWQEISKQGKELTDRPG</sequence>
<dbReference type="InterPro" id="IPR041588">
    <property type="entry name" value="Integrase_H2C2"/>
</dbReference>